<dbReference type="SMART" id="SM00862">
    <property type="entry name" value="Trans_reg_C"/>
    <property type="match status" value="1"/>
</dbReference>
<comment type="similarity">
    <text evidence="1">Belongs to the AfsR/DnrI/RedD regulatory family.</text>
</comment>
<evidence type="ECO:0000259" key="4">
    <source>
        <dbReference type="SMART" id="SM01043"/>
    </source>
</evidence>
<dbReference type="Proteomes" id="UP000294682">
    <property type="component" value="Unassembled WGS sequence"/>
</dbReference>
<sequence length="403" mass="46736">MTKAENETVFHIEMLGGFKLTVGDKVISDTISRTHQLWNLLEYLIAFRHKTISQEELIAALWPNDDSENPANALKNLVYRIRSTFTSHGLPHAKEIITFYHGAYRWNNDLPCVVDTEEFERLCKEAANPVQPAGERIARYREALQLYRGDFLPTSGYEEWVVPLSSYYRSAYFKCVYECCELLMLSERYDDVRMICERANAIDPFEERAHLCLIHALVRQNKQSAALEHYNYVTDLFYRELGVKPSEAMRDLYREILKTVNSVETDLGIIKEDLREHSQAQSAFYCDYEVFKNLYRLEARAAARTGQSIFIALFTLTDLRSNIPETKVLGTVMDQLLSTIRTSLRRGDVVSRFSTTQYVLMLPALTFENGQMVMDRITRRFWQEHKGAPVKIHTTLQPLDPVE</sequence>
<dbReference type="InterPro" id="IPR001867">
    <property type="entry name" value="OmpR/PhoB-type_DNA-bd"/>
</dbReference>
<name>A0A9X8Y915_9FIRM</name>
<reference evidence="5 6" key="1">
    <citation type="submission" date="2019-03" db="EMBL/GenBank/DDBJ databases">
        <title>Genomic Encyclopedia of Type Strains, Phase IV (KMG-IV): sequencing the most valuable type-strain genomes for metagenomic binning, comparative biology and taxonomic classification.</title>
        <authorList>
            <person name="Goeker M."/>
        </authorList>
    </citation>
    <scope>NUCLEOTIDE SEQUENCE [LARGE SCALE GENOMIC DNA]</scope>
    <source>
        <strain evidence="5 6">DSM 100433</strain>
    </source>
</reference>
<dbReference type="Gene3D" id="1.10.10.10">
    <property type="entry name" value="Winged helix-like DNA-binding domain superfamily/Winged helix DNA-binding domain"/>
    <property type="match status" value="1"/>
</dbReference>
<dbReference type="InterPro" id="IPR051677">
    <property type="entry name" value="AfsR-DnrI-RedD_regulator"/>
</dbReference>
<keyword evidence="6" id="KW-1185">Reference proteome</keyword>
<dbReference type="PANTHER" id="PTHR35807">
    <property type="entry name" value="TRANSCRIPTIONAL REGULATOR REDD-RELATED"/>
    <property type="match status" value="1"/>
</dbReference>
<dbReference type="EMBL" id="SLUK01000002">
    <property type="protein sequence ID" value="TCL44505.1"/>
    <property type="molecule type" value="Genomic_DNA"/>
</dbReference>
<dbReference type="GO" id="GO:0003677">
    <property type="term" value="F:DNA binding"/>
    <property type="evidence" value="ECO:0007669"/>
    <property type="project" value="UniProtKB-KW"/>
</dbReference>
<comment type="caution">
    <text evidence="5">The sequence shown here is derived from an EMBL/GenBank/DDBJ whole genome shotgun (WGS) entry which is preliminary data.</text>
</comment>
<feature type="domain" description="Bacterial transcriptional activator" evidence="4">
    <location>
        <begin position="114"/>
        <end position="257"/>
    </location>
</feature>
<dbReference type="GO" id="GO:0006355">
    <property type="term" value="P:regulation of DNA-templated transcription"/>
    <property type="evidence" value="ECO:0007669"/>
    <property type="project" value="InterPro"/>
</dbReference>
<organism evidence="5 6">
    <name type="scientific">Harryflintia acetispora</name>
    <dbReference type="NCBI Taxonomy" id="1849041"/>
    <lineage>
        <taxon>Bacteria</taxon>
        <taxon>Bacillati</taxon>
        <taxon>Bacillota</taxon>
        <taxon>Clostridia</taxon>
        <taxon>Eubacteriales</taxon>
        <taxon>Oscillospiraceae</taxon>
        <taxon>Harryflintia</taxon>
    </lineage>
</organism>
<dbReference type="SUPFAM" id="SSF46894">
    <property type="entry name" value="C-terminal effector domain of the bipartite response regulators"/>
    <property type="match status" value="1"/>
</dbReference>
<dbReference type="Pfam" id="PF00486">
    <property type="entry name" value="Trans_reg_C"/>
    <property type="match status" value="1"/>
</dbReference>
<feature type="domain" description="OmpR/PhoB-type" evidence="3">
    <location>
        <begin position="29"/>
        <end position="106"/>
    </location>
</feature>
<evidence type="ECO:0000313" key="6">
    <source>
        <dbReference type="Proteomes" id="UP000294682"/>
    </source>
</evidence>
<dbReference type="InterPro" id="IPR036388">
    <property type="entry name" value="WH-like_DNA-bd_sf"/>
</dbReference>
<dbReference type="InterPro" id="IPR016032">
    <property type="entry name" value="Sig_transdc_resp-reg_C-effctor"/>
</dbReference>
<dbReference type="Pfam" id="PF03704">
    <property type="entry name" value="BTAD"/>
    <property type="match status" value="1"/>
</dbReference>
<dbReference type="InterPro" id="IPR005158">
    <property type="entry name" value="BTAD"/>
</dbReference>
<dbReference type="Gene3D" id="1.25.40.10">
    <property type="entry name" value="Tetratricopeptide repeat domain"/>
    <property type="match status" value="1"/>
</dbReference>
<gene>
    <name evidence="5" type="ORF">EDD78_102124</name>
</gene>
<dbReference type="AlphaFoldDB" id="A0A9X8Y915"/>
<dbReference type="SUPFAM" id="SSF48452">
    <property type="entry name" value="TPR-like"/>
    <property type="match status" value="1"/>
</dbReference>
<dbReference type="RefSeq" id="WP_132083940.1">
    <property type="nucleotide sequence ID" value="NZ_SLUK01000002.1"/>
</dbReference>
<proteinExistence type="inferred from homology"/>
<keyword evidence="2 5" id="KW-0238">DNA-binding</keyword>
<evidence type="ECO:0000256" key="1">
    <source>
        <dbReference type="ARBA" id="ARBA00005820"/>
    </source>
</evidence>
<evidence type="ECO:0000313" key="5">
    <source>
        <dbReference type="EMBL" id="TCL44505.1"/>
    </source>
</evidence>
<accession>A0A9X8Y915</accession>
<protein>
    <submittedName>
        <fullName evidence="5">DNA-binding SARP family transcriptional activator</fullName>
    </submittedName>
</protein>
<evidence type="ECO:0000259" key="3">
    <source>
        <dbReference type="SMART" id="SM00862"/>
    </source>
</evidence>
<dbReference type="InterPro" id="IPR011990">
    <property type="entry name" value="TPR-like_helical_dom_sf"/>
</dbReference>
<dbReference type="SMART" id="SM01043">
    <property type="entry name" value="BTAD"/>
    <property type="match status" value="1"/>
</dbReference>
<evidence type="ECO:0000256" key="2">
    <source>
        <dbReference type="ARBA" id="ARBA00023125"/>
    </source>
</evidence>
<dbReference type="GO" id="GO:0000160">
    <property type="term" value="P:phosphorelay signal transduction system"/>
    <property type="evidence" value="ECO:0007669"/>
    <property type="project" value="InterPro"/>
</dbReference>